<comment type="caution">
    <text evidence="4">Lacks conserved residue(s) required for the propagation of feature annotation.</text>
</comment>
<name>A0AAW9DV84_ACIAO</name>
<evidence type="ECO:0000256" key="1">
    <source>
        <dbReference type="ARBA" id="ARBA00001968"/>
    </source>
</evidence>
<proteinExistence type="inferred from homology"/>
<evidence type="ECO:0000256" key="2">
    <source>
        <dbReference type="ARBA" id="ARBA00022801"/>
    </source>
</evidence>
<protein>
    <recommendedName>
        <fullName evidence="4">dTTP/UTP pyrophosphatase</fullName>
        <shortName evidence="4">dTTPase/UTPase</shortName>
        <ecNumber evidence="4">3.6.1.9</ecNumber>
    </recommendedName>
    <alternativeName>
        <fullName evidence="4">Nucleoside triphosphate pyrophosphatase</fullName>
    </alternativeName>
    <alternativeName>
        <fullName evidence="4">Nucleotide pyrophosphatase</fullName>
        <shortName evidence="4">Nucleotide PPase</shortName>
    </alternativeName>
</protein>
<comment type="catalytic activity">
    <reaction evidence="4">
        <text>UTP + H2O = UMP + diphosphate + H(+)</text>
        <dbReference type="Rhea" id="RHEA:29395"/>
        <dbReference type="ChEBI" id="CHEBI:15377"/>
        <dbReference type="ChEBI" id="CHEBI:15378"/>
        <dbReference type="ChEBI" id="CHEBI:33019"/>
        <dbReference type="ChEBI" id="CHEBI:46398"/>
        <dbReference type="ChEBI" id="CHEBI:57865"/>
        <dbReference type="EC" id="3.6.1.9"/>
    </reaction>
</comment>
<dbReference type="GO" id="GO:0009117">
    <property type="term" value="P:nucleotide metabolic process"/>
    <property type="evidence" value="ECO:0007669"/>
    <property type="project" value="UniProtKB-KW"/>
</dbReference>
<dbReference type="Gene3D" id="3.90.950.10">
    <property type="match status" value="1"/>
</dbReference>
<dbReference type="EC" id="3.6.1.9" evidence="4"/>
<dbReference type="PIRSF" id="PIRSF006305">
    <property type="entry name" value="Maf"/>
    <property type="match status" value="1"/>
</dbReference>
<comment type="subcellular location">
    <subcellularLocation>
        <location evidence="4">Cytoplasm</location>
    </subcellularLocation>
</comment>
<accession>A0AAW9DV84</accession>
<comment type="similarity">
    <text evidence="4">Belongs to the Maf family. YhdE subfamily.</text>
</comment>
<dbReference type="SUPFAM" id="SSF52972">
    <property type="entry name" value="ITPase-like"/>
    <property type="match status" value="1"/>
</dbReference>
<gene>
    <name evidence="5" type="ORF">SIL87_17675</name>
</gene>
<comment type="caution">
    <text evidence="5">The sequence shown here is derived from an EMBL/GenBank/DDBJ whole genome shotgun (WGS) entry which is preliminary data.</text>
</comment>
<organism evidence="5 6">
    <name type="scientific">Acidiphilium acidophilum</name>
    <name type="common">Thiobacillus acidophilus</name>
    <dbReference type="NCBI Taxonomy" id="76588"/>
    <lineage>
        <taxon>Bacteria</taxon>
        <taxon>Pseudomonadati</taxon>
        <taxon>Pseudomonadota</taxon>
        <taxon>Alphaproteobacteria</taxon>
        <taxon>Acetobacterales</taxon>
        <taxon>Acidocellaceae</taxon>
        <taxon>Acidiphilium</taxon>
    </lineage>
</organism>
<dbReference type="GO" id="GO:0005737">
    <property type="term" value="C:cytoplasm"/>
    <property type="evidence" value="ECO:0007669"/>
    <property type="project" value="UniProtKB-SubCell"/>
</dbReference>
<comment type="function">
    <text evidence="4">Nucleoside triphosphate pyrophosphatase that hydrolyzes dTTP and UTP. May have a dual role in cell division arrest and in preventing the incorporation of modified nucleotides into cellular nucleic acids.</text>
</comment>
<keyword evidence="3 4" id="KW-0546">Nucleotide metabolism</keyword>
<evidence type="ECO:0000256" key="3">
    <source>
        <dbReference type="ARBA" id="ARBA00023080"/>
    </source>
</evidence>
<dbReference type="GO" id="GO:0047429">
    <property type="term" value="F:nucleoside triphosphate diphosphatase activity"/>
    <property type="evidence" value="ECO:0007669"/>
    <property type="project" value="UniProtKB-EC"/>
</dbReference>
<keyword evidence="6" id="KW-1185">Reference proteome</keyword>
<keyword evidence="2 4" id="KW-0378">Hydrolase</keyword>
<dbReference type="NCBIfam" id="TIGR00172">
    <property type="entry name" value="maf"/>
    <property type="match status" value="1"/>
</dbReference>
<sequence>MQVTLVLASSSPRRLDLLRQIGIIPDRIVSPDIDETPQPHEVPRSLAARLARAKLDSAAIPGSFTIAADTVVGLGSRILPKAETEAEARQCLTMLSGRRHKVYSAVAVAGPDGRIAMRTVASVVAFARLEAGAIEHYITSGEWRGKAGGYAIQGRAAGFIDFLSGSYTGVVGLPLHETLNLLRGLGWRAP</sequence>
<evidence type="ECO:0000313" key="5">
    <source>
        <dbReference type="EMBL" id="MDX5932588.1"/>
    </source>
</evidence>
<feature type="site" description="Important for substrate specificity" evidence="4">
    <location>
        <position position="153"/>
    </location>
</feature>
<evidence type="ECO:0000313" key="6">
    <source>
        <dbReference type="Proteomes" id="UP001279553"/>
    </source>
</evidence>
<dbReference type="CDD" id="cd00555">
    <property type="entry name" value="Maf"/>
    <property type="match status" value="1"/>
</dbReference>
<reference evidence="5 6" key="1">
    <citation type="submission" date="2023-11" db="EMBL/GenBank/DDBJ databases">
        <title>MicrobeMod: A computational toolkit for identifying prokaryotic methylation and restriction-modification with nanopore sequencing.</title>
        <authorList>
            <person name="Crits-Christoph A."/>
            <person name="Kang S.C."/>
            <person name="Lee H."/>
            <person name="Ostrov N."/>
        </authorList>
    </citation>
    <scope>NUCLEOTIDE SEQUENCE [LARGE SCALE GENOMIC DNA]</scope>
    <source>
        <strain evidence="5 6">DSMZ 700</strain>
    </source>
</reference>
<dbReference type="PANTHER" id="PTHR43213">
    <property type="entry name" value="BIFUNCTIONAL DTTP/UTP PYROPHOSPHATASE/METHYLTRANSFERASE PROTEIN-RELATED"/>
    <property type="match status" value="1"/>
</dbReference>
<dbReference type="Pfam" id="PF02545">
    <property type="entry name" value="Maf"/>
    <property type="match status" value="1"/>
</dbReference>
<feature type="active site" description="Proton acceptor" evidence="4">
    <location>
        <position position="69"/>
    </location>
</feature>
<dbReference type="PANTHER" id="PTHR43213:SF5">
    <property type="entry name" value="BIFUNCTIONAL DTTP_UTP PYROPHOSPHATASE_METHYLTRANSFERASE PROTEIN-RELATED"/>
    <property type="match status" value="1"/>
</dbReference>
<dbReference type="InterPro" id="IPR003697">
    <property type="entry name" value="Maf-like"/>
</dbReference>
<keyword evidence="4" id="KW-0963">Cytoplasm</keyword>
<dbReference type="Proteomes" id="UP001279553">
    <property type="component" value="Unassembled WGS sequence"/>
</dbReference>
<dbReference type="AlphaFoldDB" id="A0AAW9DV84"/>
<evidence type="ECO:0000256" key="4">
    <source>
        <dbReference type="HAMAP-Rule" id="MF_00528"/>
    </source>
</evidence>
<dbReference type="InterPro" id="IPR029001">
    <property type="entry name" value="ITPase-like_fam"/>
</dbReference>
<feature type="site" description="Important for substrate specificity" evidence="4">
    <location>
        <position position="70"/>
    </location>
</feature>
<dbReference type="RefSeq" id="WP_319616011.1">
    <property type="nucleotide sequence ID" value="NZ_JAWXYB010000018.1"/>
</dbReference>
<comment type="catalytic activity">
    <reaction evidence="4">
        <text>dTTP + H2O = dTMP + diphosphate + H(+)</text>
        <dbReference type="Rhea" id="RHEA:28534"/>
        <dbReference type="ChEBI" id="CHEBI:15377"/>
        <dbReference type="ChEBI" id="CHEBI:15378"/>
        <dbReference type="ChEBI" id="CHEBI:33019"/>
        <dbReference type="ChEBI" id="CHEBI:37568"/>
        <dbReference type="ChEBI" id="CHEBI:63528"/>
        <dbReference type="EC" id="3.6.1.9"/>
    </reaction>
</comment>
<comment type="cofactor">
    <cofactor evidence="1 4">
        <name>a divalent metal cation</name>
        <dbReference type="ChEBI" id="CHEBI:60240"/>
    </cofactor>
</comment>
<dbReference type="EMBL" id="JAWXYB010000018">
    <property type="protein sequence ID" value="MDX5932588.1"/>
    <property type="molecule type" value="Genomic_DNA"/>
</dbReference>
<feature type="site" description="Important for substrate specificity" evidence="4">
    <location>
        <position position="13"/>
    </location>
</feature>
<dbReference type="HAMAP" id="MF_00528">
    <property type="entry name" value="Maf"/>
    <property type="match status" value="1"/>
</dbReference>